<comment type="similarity">
    <text evidence="9">Belongs to the G-protein coupled receptor 1 family.</text>
</comment>
<comment type="caution">
    <text evidence="12">The sequence shown here is derived from an EMBL/GenBank/DDBJ whole genome shotgun (WGS) entry which is preliminary data.</text>
</comment>
<dbReference type="EMBL" id="CALNXJ010000041">
    <property type="protein sequence ID" value="CAH3146083.1"/>
    <property type="molecule type" value="Genomic_DNA"/>
</dbReference>
<dbReference type="GO" id="GO:0004930">
    <property type="term" value="F:G protein-coupled receptor activity"/>
    <property type="evidence" value="ECO:0007669"/>
    <property type="project" value="UniProtKB-KW"/>
</dbReference>
<evidence type="ECO:0000256" key="1">
    <source>
        <dbReference type="ARBA" id="ARBA00004651"/>
    </source>
</evidence>
<proteinExistence type="inferred from homology"/>
<feature type="transmembrane region" description="Helical" evidence="10">
    <location>
        <begin position="140"/>
        <end position="159"/>
    </location>
</feature>
<evidence type="ECO:0000256" key="10">
    <source>
        <dbReference type="SAM" id="Phobius"/>
    </source>
</evidence>
<feature type="transmembrane region" description="Helical" evidence="10">
    <location>
        <begin position="223"/>
        <end position="241"/>
    </location>
</feature>
<keyword evidence="3 9" id="KW-0812">Transmembrane</keyword>
<keyword evidence="6 10" id="KW-0472">Membrane</keyword>
<feature type="domain" description="G-protein coupled receptors family 1 profile" evidence="11">
    <location>
        <begin position="40"/>
        <end position="279"/>
    </location>
</feature>
<reference evidence="12 13" key="1">
    <citation type="submission" date="2022-05" db="EMBL/GenBank/DDBJ databases">
        <authorList>
            <consortium name="Genoscope - CEA"/>
            <person name="William W."/>
        </authorList>
    </citation>
    <scope>NUCLEOTIDE SEQUENCE [LARGE SCALE GENOMIC DNA]</scope>
</reference>
<gene>
    <name evidence="12" type="ORF">PMEA_00022820</name>
</gene>
<keyword evidence="4 10" id="KW-1133">Transmembrane helix</keyword>
<protein>
    <recommendedName>
        <fullName evidence="11">G-protein coupled receptors family 1 profile domain-containing protein</fullName>
    </recommendedName>
</protein>
<dbReference type="AlphaFoldDB" id="A0AAU9XFM8"/>
<evidence type="ECO:0000256" key="7">
    <source>
        <dbReference type="ARBA" id="ARBA00023170"/>
    </source>
</evidence>
<feature type="transmembrane region" description="Helical" evidence="10">
    <location>
        <begin position="23"/>
        <end position="48"/>
    </location>
</feature>
<evidence type="ECO:0000313" key="13">
    <source>
        <dbReference type="Proteomes" id="UP001159428"/>
    </source>
</evidence>
<name>A0AAU9XFM8_9CNID</name>
<evidence type="ECO:0000256" key="2">
    <source>
        <dbReference type="ARBA" id="ARBA00022475"/>
    </source>
</evidence>
<dbReference type="Proteomes" id="UP001159428">
    <property type="component" value="Unassembled WGS sequence"/>
</dbReference>
<dbReference type="Pfam" id="PF00001">
    <property type="entry name" value="7tm_1"/>
    <property type="match status" value="1"/>
</dbReference>
<accession>A0AAU9XFM8</accession>
<evidence type="ECO:0000256" key="8">
    <source>
        <dbReference type="ARBA" id="ARBA00023224"/>
    </source>
</evidence>
<dbReference type="Gene3D" id="1.20.1070.10">
    <property type="entry name" value="Rhodopsin 7-helix transmembrane proteins"/>
    <property type="match status" value="1"/>
</dbReference>
<evidence type="ECO:0000256" key="3">
    <source>
        <dbReference type="ARBA" id="ARBA00022692"/>
    </source>
</evidence>
<dbReference type="SUPFAM" id="SSF81321">
    <property type="entry name" value="Family A G protein-coupled receptor-like"/>
    <property type="match status" value="1"/>
</dbReference>
<dbReference type="InterPro" id="IPR000276">
    <property type="entry name" value="GPCR_Rhodpsn"/>
</dbReference>
<dbReference type="GO" id="GO:0005886">
    <property type="term" value="C:plasma membrane"/>
    <property type="evidence" value="ECO:0007669"/>
    <property type="project" value="UniProtKB-SubCell"/>
</dbReference>
<comment type="subcellular location">
    <subcellularLocation>
        <location evidence="1">Cell membrane</location>
        <topology evidence="1">Multi-pass membrane protein</topology>
    </subcellularLocation>
</comment>
<dbReference type="PANTHER" id="PTHR24248">
    <property type="entry name" value="ADRENERGIC RECEPTOR-RELATED G-PROTEIN COUPLED RECEPTOR"/>
    <property type="match status" value="1"/>
</dbReference>
<keyword evidence="7 9" id="KW-0675">Receptor</keyword>
<keyword evidence="2" id="KW-1003">Cell membrane</keyword>
<feature type="transmembrane region" description="Helical" evidence="10">
    <location>
        <begin position="171"/>
        <end position="190"/>
    </location>
</feature>
<feature type="transmembrane region" description="Helical" evidence="10">
    <location>
        <begin position="60"/>
        <end position="85"/>
    </location>
</feature>
<feature type="transmembrane region" description="Helical" evidence="10">
    <location>
        <begin position="97"/>
        <end position="119"/>
    </location>
</feature>
<dbReference type="PROSITE" id="PS00237">
    <property type="entry name" value="G_PROTEIN_RECEP_F1_1"/>
    <property type="match status" value="1"/>
</dbReference>
<feature type="transmembrane region" description="Helical" evidence="10">
    <location>
        <begin position="261"/>
        <end position="281"/>
    </location>
</feature>
<dbReference type="InterPro" id="IPR017452">
    <property type="entry name" value="GPCR_Rhodpsn_7TM"/>
</dbReference>
<keyword evidence="13" id="KW-1185">Reference proteome</keyword>
<organism evidence="12 13">
    <name type="scientific">Pocillopora meandrina</name>
    <dbReference type="NCBI Taxonomy" id="46732"/>
    <lineage>
        <taxon>Eukaryota</taxon>
        <taxon>Metazoa</taxon>
        <taxon>Cnidaria</taxon>
        <taxon>Anthozoa</taxon>
        <taxon>Hexacorallia</taxon>
        <taxon>Scleractinia</taxon>
        <taxon>Astrocoeniina</taxon>
        <taxon>Pocilloporidae</taxon>
        <taxon>Pocillopora</taxon>
    </lineage>
</organism>
<evidence type="ECO:0000256" key="9">
    <source>
        <dbReference type="RuleBase" id="RU000688"/>
    </source>
</evidence>
<dbReference type="PRINTS" id="PR00237">
    <property type="entry name" value="GPCRRHODOPSN"/>
</dbReference>
<keyword evidence="8 9" id="KW-0807">Transducer</keyword>
<evidence type="ECO:0000256" key="6">
    <source>
        <dbReference type="ARBA" id="ARBA00023136"/>
    </source>
</evidence>
<evidence type="ECO:0000313" key="12">
    <source>
        <dbReference type="EMBL" id="CAH3146083.1"/>
    </source>
</evidence>
<evidence type="ECO:0000256" key="5">
    <source>
        <dbReference type="ARBA" id="ARBA00023040"/>
    </source>
</evidence>
<evidence type="ECO:0000259" key="11">
    <source>
        <dbReference type="PROSITE" id="PS50262"/>
    </source>
</evidence>
<sequence length="311" mass="34700">MKNSTIFHKDCSQHSFTVSTSSLITILSLSGVCGIAAIFLNIFVILVICHKPALRSMTNYWIVSLAVADLLIATLGVPVWCLKLLQKAHFIEENVHNLFTVIVVLTLSASSLNLLALSYDRYVGVTAPFQYQSRLTPRKCGKIIAVIWTSSLLVSLISLKNNCGISAQGHFALFMGIFGIPFVFISYFYMRIFKEANRQKRLIKVQETRSNQYQPCFLKEYKAVMTVAMVTGSFALCWLPGLIDSAIHLSAPKFWADTQLWLGTTTLACFSSVLNPILYSVRIKAFRSTLPITTIFPKVNRNSVSIVSHTV</sequence>
<dbReference type="PROSITE" id="PS50262">
    <property type="entry name" value="G_PROTEIN_RECEP_F1_2"/>
    <property type="match status" value="1"/>
</dbReference>
<evidence type="ECO:0000256" key="4">
    <source>
        <dbReference type="ARBA" id="ARBA00022989"/>
    </source>
</evidence>
<keyword evidence="5 9" id="KW-0297">G-protein coupled receptor</keyword>